<organism evidence="2 3">
    <name type="scientific">Glycomyces harbinensis</name>
    <dbReference type="NCBI Taxonomy" id="58114"/>
    <lineage>
        <taxon>Bacteria</taxon>
        <taxon>Bacillati</taxon>
        <taxon>Actinomycetota</taxon>
        <taxon>Actinomycetes</taxon>
        <taxon>Glycomycetales</taxon>
        <taxon>Glycomycetaceae</taxon>
        <taxon>Glycomyces</taxon>
    </lineage>
</organism>
<sequence>MRDIDTRVDVVLGHLKDRKYLFFGIGFRETIRYDTFGVSSARPESDRILVEVRCPACDQELLLRVDSVERTRVKRRLRLSIALVAAAVAVVGVVVSLGAEYLAEPIPLSTPLGTGLLLGFLLGGLVAGVAGFFWWEQDGVHLYIEAAASDDVHWRLDSWRAQRNTV</sequence>
<dbReference type="AlphaFoldDB" id="A0A1G6R7R1"/>
<name>A0A1G6R7R1_9ACTN</name>
<dbReference type="STRING" id="58114.SAMN05216270_101337"/>
<gene>
    <name evidence="2" type="ORF">SAMN05216270_101337</name>
</gene>
<keyword evidence="1" id="KW-0812">Transmembrane</keyword>
<keyword evidence="3" id="KW-1185">Reference proteome</keyword>
<reference evidence="3" key="1">
    <citation type="submission" date="2016-10" db="EMBL/GenBank/DDBJ databases">
        <authorList>
            <person name="Varghese N."/>
            <person name="Submissions S."/>
        </authorList>
    </citation>
    <scope>NUCLEOTIDE SEQUENCE [LARGE SCALE GENOMIC DNA]</scope>
    <source>
        <strain evidence="3">CGMCC 4.3516</strain>
    </source>
</reference>
<dbReference type="RefSeq" id="WP_091027402.1">
    <property type="nucleotide sequence ID" value="NZ_FNAD01000001.1"/>
</dbReference>
<evidence type="ECO:0000313" key="3">
    <source>
        <dbReference type="Proteomes" id="UP000198949"/>
    </source>
</evidence>
<proteinExistence type="predicted"/>
<evidence type="ECO:0000256" key="1">
    <source>
        <dbReference type="SAM" id="Phobius"/>
    </source>
</evidence>
<protein>
    <submittedName>
        <fullName evidence="2">Uncharacterized protein</fullName>
    </submittedName>
</protein>
<keyword evidence="1" id="KW-0472">Membrane</keyword>
<accession>A0A1G6R7R1</accession>
<dbReference type="EMBL" id="FNAD01000001">
    <property type="protein sequence ID" value="SDD00453.1"/>
    <property type="molecule type" value="Genomic_DNA"/>
</dbReference>
<keyword evidence="1" id="KW-1133">Transmembrane helix</keyword>
<feature type="transmembrane region" description="Helical" evidence="1">
    <location>
        <begin position="79"/>
        <end position="103"/>
    </location>
</feature>
<feature type="transmembrane region" description="Helical" evidence="1">
    <location>
        <begin position="115"/>
        <end position="135"/>
    </location>
</feature>
<dbReference type="Proteomes" id="UP000198949">
    <property type="component" value="Unassembled WGS sequence"/>
</dbReference>
<evidence type="ECO:0000313" key="2">
    <source>
        <dbReference type="EMBL" id="SDD00453.1"/>
    </source>
</evidence>